<dbReference type="GO" id="GO:0004175">
    <property type="term" value="F:endopeptidase activity"/>
    <property type="evidence" value="ECO:0007669"/>
    <property type="project" value="UniProtKB-ARBA"/>
</dbReference>
<evidence type="ECO:0000259" key="2">
    <source>
        <dbReference type="Pfam" id="PF02517"/>
    </source>
</evidence>
<feature type="domain" description="CAAX prenyl protease 2/Lysostaphin resistance protein A-like" evidence="2">
    <location>
        <begin position="147"/>
        <end position="238"/>
    </location>
</feature>
<keyword evidence="1" id="KW-0812">Transmembrane</keyword>
<keyword evidence="1" id="KW-1133">Transmembrane helix</keyword>
<dbReference type="STRING" id="1631356.VV01_20040"/>
<accession>A0A0L6CPD9</accession>
<feature type="transmembrane region" description="Helical" evidence="1">
    <location>
        <begin position="228"/>
        <end position="247"/>
    </location>
</feature>
<gene>
    <name evidence="3" type="ORF">VV01_20040</name>
</gene>
<feature type="transmembrane region" description="Helical" evidence="1">
    <location>
        <begin position="18"/>
        <end position="37"/>
    </location>
</feature>
<comment type="caution">
    <text evidence="3">The sequence shown here is derived from an EMBL/GenBank/DDBJ whole genome shotgun (WGS) entry which is preliminary data.</text>
</comment>
<proteinExistence type="predicted"/>
<feature type="transmembrane region" description="Helical" evidence="1">
    <location>
        <begin position="65"/>
        <end position="87"/>
    </location>
</feature>
<feature type="transmembrane region" description="Helical" evidence="1">
    <location>
        <begin position="203"/>
        <end position="221"/>
    </location>
</feature>
<keyword evidence="3" id="KW-0378">Hydrolase</keyword>
<protein>
    <submittedName>
        <fullName evidence="3">CAAX protease</fullName>
    </submittedName>
</protein>
<name>A0A0L6CPD9_9MICO</name>
<dbReference type="InterPro" id="IPR003675">
    <property type="entry name" value="Rce1/LyrA-like_dom"/>
</dbReference>
<keyword evidence="4" id="KW-1185">Reference proteome</keyword>
<sequence length="254" mass="28105">MTVPATPLDRRRLLHETWLVLGVSLGASAIWSALSILKRLADNRPLNQQASQLNVSRAAQSWLDLAYQLTDIALALVPVLLALHLLHREIDSPARFLGLDRRRPSSDLRWGLGLTAVIGVPGLALYLIARSAGLNTQVVAADLGQHWWSLPVLVLSAWQNAVLEEVIMIGYLFTRWTQAGWRLPQVLVVSALIRGSYHLYQGFGGFVGNVVMGLIMGAVYLRTRRVMPLVIAHALLDTIAFVGYALLRDHVSWL</sequence>
<evidence type="ECO:0000256" key="1">
    <source>
        <dbReference type="SAM" id="Phobius"/>
    </source>
</evidence>
<feature type="transmembrane region" description="Helical" evidence="1">
    <location>
        <begin position="108"/>
        <end position="128"/>
    </location>
</feature>
<reference evidence="4" key="1">
    <citation type="submission" date="2015-03" db="EMBL/GenBank/DDBJ databases">
        <title>Luteipulveratus halotolerans sp. nov., a novel actinobacterium (Dermacoccaceae) from Sarawak, Malaysia.</title>
        <authorList>
            <person name="Juboi H."/>
            <person name="Basik A."/>
            <person name="Shamsul S.S."/>
            <person name="Arnold P."/>
            <person name="Schmitt E.K."/>
            <person name="Sanglier J.-J."/>
            <person name="Yeo T."/>
        </authorList>
    </citation>
    <scope>NUCLEOTIDE SEQUENCE [LARGE SCALE GENOMIC DNA]</scope>
    <source>
        <strain evidence="4">C296001</strain>
    </source>
</reference>
<dbReference type="GO" id="GO:0080120">
    <property type="term" value="P:CAAX-box protein maturation"/>
    <property type="evidence" value="ECO:0007669"/>
    <property type="project" value="UniProtKB-ARBA"/>
</dbReference>
<dbReference type="PATRIC" id="fig|1631356.3.peg.4026"/>
<keyword evidence="3" id="KW-0645">Protease</keyword>
<dbReference type="EMBL" id="LAIR01000002">
    <property type="protein sequence ID" value="KNX39624.1"/>
    <property type="molecule type" value="Genomic_DNA"/>
</dbReference>
<organism evidence="3 4">
    <name type="scientific">Luteipulveratus halotolerans</name>
    <dbReference type="NCBI Taxonomy" id="1631356"/>
    <lineage>
        <taxon>Bacteria</taxon>
        <taxon>Bacillati</taxon>
        <taxon>Actinomycetota</taxon>
        <taxon>Actinomycetes</taxon>
        <taxon>Micrococcales</taxon>
        <taxon>Dermacoccaceae</taxon>
        <taxon>Luteipulveratus</taxon>
    </lineage>
</organism>
<evidence type="ECO:0000313" key="3">
    <source>
        <dbReference type="EMBL" id="KNX39624.1"/>
    </source>
</evidence>
<keyword evidence="1" id="KW-0472">Membrane</keyword>
<dbReference type="Pfam" id="PF02517">
    <property type="entry name" value="Rce1-like"/>
    <property type="match status" value="1"/>
</dbReference>
<dbReference type="Proteomes" id="UP000037397">
    <property type="component" value="Unassembled WGS sequence"/>
</dbReference>
<dbReference type="GO" id="GO:0006508">
    <property type="term" value="P:proteolysis"/>
    <property type="evidence" value="ECO:0007669"/>
    <property type="project" value="UniProtKB-KW"/>
</dbReference>
<dbReference type="AlphaFoldDB" id="A0A0L6CPD9"/>
<evidence type="ECO:0000313" key="4">
    <source>
        <dbReference type="Proteomes" id="UP000037397"/>
    </source>
</evidence>